<keyword evidence="1" id="KW-0227">DNA damage</keyword>
<feature type="compositionally biased region" description="Polar residues" evidence="4">
    <location>
        <begin position="311"/>
        <end position="322"/>
    </location>
</feature>
<dbReference type="PANTHER" id="PTHR46459">
    <property type="entry name" value="E1A-BINDING PROTEIN P400-RELATED"/>
    <property type="match status" value="1"/>
</dbReference>
<sequence length="528" mass="57552">MYCKPTLLGPLKPVKHWKNGDWEQIEETPVFADIEIPAARPADDNLCTLFEGSKVTSPAAGLSLLPPSAKDARRKGAEFAWTPSEDALLKQIADRYPGNWPLIADAFNSSRVTIAMDKRTPWDCFEHWTSKWGGNTRFGSIDGNLMNLDEDTRATTPSAPTQMTTRGHKRAASTSMALVNPSPLSGLSADSRKSRRHNLMYETIRKSIKKREATLKTTVNQRKPAVVHDTHGQYNKMPRLTPAELGRMKAEKETRDSQEAALAKRREEYNRQQLLQNQAQRLQHAAAPNAQQQQQQQQQAQLLQQQQNQNGTRTPGSGTPQAQLVPQIRSQVGISQQQRISNAMALANARLSPSQVMQAQAQAQAQAQVQAQRALAAVAQAQAQAQAHAQAQAQAQAQVQTQIHAQAQAAAAAPALSGAHLSPPYAARATSSSPAIPQQSPPLPSSTTSNAANVPRPPSAQAHPGMTAAPQGVVNAMRPPLPRAYYYAAPMTAEQMESMRLATYLRQQQQGLPNHHPTNPQNGSYSQS</sequence>
<dbReference type="PROSITE" id="PS50090">
    <property type="entry name" value="MYB_LIKE"/>
    <property type="match status" value="1"/>
</dbReference>
<dbReference type="AlphaFoldDB" id="A0A1C7MG39"/>
<feature type="compositionally biased region" description="Low complexity" evidence="4">
    <location>
        <begin position="280"/>
        <end position="310"/>
    </location>
</feature>
<dbReference type="GO" id="GO:0035267">
    <property type="term" value="C:NuA4 histone acetyltransferase complex"/>
    <property type="evidence" value="ECO:0007669"/>
    <property type="project" value="TreeGrafter"/>
</dbReference>
<keyword evidence="2" id="KW-0234">DNA repair</keyword>
<organism evidence="6 7">
    <name type="scientific">Grifola frondosa</name>
    <name type="common">Maitake</name>
    <name type="synonym">Polyporus frondosus</name>
    <dbReference type="NCBI Taxonomy" id="5627"/>
    <lineage>
        <taxon>Eukaryota</taxon>
        <taxon>Fungi</taxon>
        <taxon>Dikarya</taxon>
        <taxon>Basidiomycota</taxon>
        <taxon>Agaricomycotina</taxon>
        <taxon>Agaricomycetes</taxon>
        <taxon>Polyporales</taxon>
        <taxon>Grifolaceae</taxon>
        <taxon>Grifola</taxon>
    </lineage>
</organism>
<feature type="coiled-coil region" evidence="3">
    <location>
        <begin position="364"/>
        <end position="398"/>
    </location>
</feature>
<dbReference type="InterPro" id="IPR001005">
    <property type="entry name" value="SANT/Myb"/>
</dbReference>
<dbReference type="CDD" id="cd00167">
    <property type="entry name" value="SANT"/>
    <property type="match status" value="1"/>
</dbReference>
<dbReference type="Proteomes" id="UP000092993">
    <property type="component" value="Unassembled WGS sequence"/>
</dbReference>
<feature type="compositionally biased region" description="Low complexity" evidence="4">
    <location>
        <begin position="429"/>
        <end position="438"/>
    </location>
</feature>
<feature type="domain" description="Myb-like" evidence="5">
    <location>
        <begin position="81"/>
        <end position="132"/>
    </location>
</feature>
<feature type="region of interest" description="Disordered" evidence="4">
    <location>
        <begin position="423"/>
        <end position="473"/>
    </location>
</feature>
<feature type="region of interest" description="Disordered" evidence="4">
    <location>
        <begin position="280"/>
        <end position="322"/>
    </location>
</feature>
<gene>
    <name evidence="6" type="primary">EAF1</name>
    <name evidence="6" type="ORF">A0H81_04112</name>
</gene>
<dbReference type="InterPro" id="IPR009057">
    <property type="entry name" value="Homeodomain-like_sf"/>
</dbReference>
<keyword evidence="7" id="KW-1185">Reference proteome</keyword>
<dbReference type="GO" id="GO:0006281">
    <property type="term" value="P:DNA repair"/>
    <property type="evidence" value="ECO:0007669"/>
    <property type="project" value="UniProtKB-KW"/>
</dbReference>
<dbReference type="Gene3D" id="1.10.10.60">
    <property type="entry name" value="Homeodomain-like"/>
    <property type="match status" value="1"/>
</dbReference>
<proteinExistence type="predicted"/>
<dbReference type="PANTHER" id="PTHR46459:SF1">
    <property type="entry name" value="E1A-BINDING PROTEIN P400"/>
    <property type="match status" value="1"/>
</dbReference>
<reference evidence="6 7" key="1">
    <citation type="submission" date="2016-03" db="EMBL/GenBank/DDBJ databases">
        <title>Whole genome sequencing of Grifola frondosa 9006-11.</title>
        <authorList>
            <person name="Min B."/>
            <person name="Park H."/>
            <person name="Kim J.-G."/>
            <person name="Cho H."/>
            <person name="Oh Y.-L."/>
            <person name="Kong W.-S."/>
            <person name="Choi I.-G."/>
        </authorList>
    </citation>
    <scope>NUCLEOTIDE SEQUENCE [LARGE SCALE GENOMIC DNA]</scope>
    <source>
        <strain evidence="6 7">9006-11</strain>
    </source>
</reference>
<feature type="region of interest" description="Disordered" evidence="4">
    <location>
        <begin position="154"/>
        <end position="196"/>
    </location>
</feature>
<dbReference type="GO" id="GO:0003682">
    <property type="term" value="F:chromatin binding"/>
    <property type="evidence" value="ECO:0007669"/>
    <property type="project" value="TreeGrafter"/>
</dbReference>
<evidence type="ECO:0000256" key="2">
    <source>
        <dbReference type="ARBA" id="ARBA00023204"/>
    </source>
</evidence>
<evidence type="ECO:0000256" key="4">
    <source>
        <dbReference type="SAM" id="MobiDB-lite"/>
    </source>
</evidence>
<feature type="compositionally biased region" description="Polar residues" evidence="4">
    <location>
        <begin position="154"/>
        <end position="165"/>
    </location>
</feature>
<dbReference type="SMART" id="SM00717">
    <property type="entry name" value="SANT"/>
    <property type="match status" value="1"/>
</dbReference>
<accession>A0A1C7MG39</accession>
<dbReference type="STRING" id="5627.A0A1C7MG39"/>
<protein>
    <submittedName>
        <fullName evidence="6">Chromatin modification-related protein EAF1</fullName>
    </submittedName>
</protein>
<evidence type="ECO:0000259" key="5">
    <source>
        <dbReference type="PROSITE" id="PS50090"/>
    </source>
</evidence>
<dbReference type="Pfam" id="PF13921">
    <property type="entry name" value="Myb_DNA-bind_6"/>
    <property type="match status" value="1"/>
</dbReference>
<name>A0A1C7MG39_GRIFR</name>
<dbReference type="EMBL" id="LUGG01000004">
    <property type="protein sequence ID" value="OBZ75891.1"/>
    <property type="molecule type" value="Genomic_DNA"/>
</dbReference>
<feature type="region of interest" description="Disordered" evidence="4">
    <location>
        <begin position="503"/>
        <end position="528"/>
    </location>
</feature>
<feature type="compositionally biased region" description="Polar residues" evidence="4">
    <location>
        <begin position="505"/>
        <end position="528"/>
    </location>
</feature>
<evidence type="ECO:0000313" key="6">
    <source>
        <dbReference type="EMBL" id="OBZ75891.1"/>
    </source>
</evidence>
<comment type="caution">
    <text evidence="6">The sequence shown here is derived from an EMBL/GenBank/DDBJ whole genome shotgun (WGS) entry which is preliminary data.</text>
</comment>
<feature type="compositionally biased region" description="Basic and acidic residues" evidence="4">
    <location>
        <begin position="246"/>
        <end position="262"/>
    </location>
</feature>
<feature type="compositionally biased region" description="Polar residues" evidence="4">
    <location>
        <begin position="172"/>
        <end position="185"/>
    </location>
</feature>
<evidence type="ECO:0000256" key="3">
    <source>
        <dbReference type="SAM" id="Coils"/>
    </source>
</evidence>
<dbReference type="SUPFAM" id="SSF46689">
    <property type="entry name" value="Homeodomain-like"/>
    <property type="match status" value="1"/>
</dbReference>
<evidence type="ECO:0000313" key="7">
    <source>
        <dbReference type="Proteomes" id="UP000092993"/>
    </source>
</evidence>
<dbReference type="OrthoDB" id="5364245at2759"/>
<evidence type="ECO:0000256" key="1">
    <source>
        <dbReference type="ARBA" id="ARBA00022763"/>
    </source>
</evidence>
<feature type="region of interest" description="Disordered" evidence="4">
    <location>
        <begin position="212"/>
        <end position="262"/>
    </location>
</feature>
<keyword evidence="3" id="KW-0175">Coiled coil</keyword>